<keyword evidence="3" id="KW-1185">Reference proteome</keyword>
<proteinExistence type="predicted"/>
<dbReference type="InterPro" id="IPR013830">
    <property type="entry name" value="SGNH_hydro"/>
</dbReference>
<dbReference type="SUPFAM" id="SSF52266">
    <property type="entry name" value="SGNH hydrolase"/>
    <property type="match status" value="1"/>
</dbReference>
<feature type="domain" description="SGNH hydrolase-type esterase" evidence="1">
    <location>
        <begin position="4"/>
        <end position="140"/>
    </location>
</feature>
<evidence type="ECO:0000313" key="2">
    <source>
        <dbReference type="EMBL" id="WDE95750.1"/>
    </source>
</evidence>
<sequence>MSLIKRGFGGSTMKDVLYYTKEIVLAYKPRAILIYEGDNDISFGRKPDLIKKQMKQFCEKVWQSLPHCRIYVLSIKPSLSRESLWPKMVETNILFKTLCESDEKMTYIDVASTMINEDGSTKKDLFIEDGLHMKRQGYELWRVTVRNALMKNELKYEASSLKP</sequence>
<evidence type="ECO:0000259" key="1">
    <source>
        <dbReference type="Pfam" id="PF13472"/>
    </source>
</evidence>
<dbReference type="Pfam" id="PF13472">
    <property type="entry name" value="Lipase_GDSL_2"/>
    <property type="match status" value="1"/>
</dbReference>
<organism evidence="2 3">
    <name type="scientific">Lentisphaera profundi</name>
    <dbReference type="NCBI Taxonomy" id="1658616"/>
    <lineage>
        <taxon>Bacteria</taxon>
        <taxon>Pseudomonadati</taxon>
        <taxon>Lentisphaerota</taxon>
        <taxon>Lentisphaeria</taxon>
        <taxon>Lentisphaerales</taxon>
        <taxon>Lentisphaeraceae</taxon>
        <taxon>Lentisphaera</taxon>
    </lineage>
</organism>
<dbReference type="Gene3D" id="3.40.50.1110">
    <property type="entry name" value="SGNH hydrolase"/>
    <property type="match status" value="1"/>
</dbReference>
<dbReference type="InterPro" id="IPR036514">
    <property type="entry name" value="SGNH_hydro_sf"/>
</dbReference>
<evidence type="ECO:0000313" key="3">
    <source>
        <dbReference type="Proteomes" id="UP001214250"/>
    </source>
</evidence>
<name>A0ABY7VNN9_9BACT</name>
<dbReference type="PANTHER" id="PTHR30383">
    <property type="entry name" value="THIOESTERASE 1/PROTEASE 1/LYSOPHOSPHOLIPASE L1"/>
    <property type="match status" value="1"/>
</dbReference>
<accession>A0ABY7VNN9</accession>
<dbReference type="EMBL" id="CP117811">
    <property type="protein sequence ID" value="WDE95750.1"/>
    <property type="molecule type" value="Genomic_DNA"/>
</dbReference>
<dbReference type="PANTHER" id="PTHR30383:SF5">
    <property type="entry name" value="SGNH HYDROLASE-TYPE ESTERASE DOMAIN-CONTAINING PROTEIN"/>
    <property type="match status" value="1"/>
</dbReference>
<reference evidence="2 3" key="1">
    <citation type="submission" date="2023-02" db="EMBL/GenBank/DDBJ databases">
        <title>Genome sequence of Lentisphaera profundi SAORIC-696.</title>
        <authorList>
            <person name="Kim e."/>
            <person name="Cho J.-C."/>
            <person name="Choi A."/>
            <person name="Kang I."/>
        </authorList>
    </citation>
    <scope>NUCLEOTIDE SEQUENCE [LARGE SCALE GENOMIC DNA]</scope>
    <source>
        <strain evidence="2 3">SAORIC-696</strain>
    </source>
</reference>
<dbReference type="InterPro" id="IPR051532">
    <property type="entry name" value="Ester_Hydrolysis_Enzymes"/>
</dbReference>
<protein>
    <submittedName>
        <fullName evidence="2">GDSL-type esterase/lipase family protein</fullName>
    </submittedName>
</protein>
<gene>
    <name evidence="2" type="ORF">PQO03_08480</name>
</gene>
<dbReference type="Proteomes" id="UP001214250">
    <property type="component" value="Chromosome 1"/>
</dbReference>